<sequence length="51" mass="5517">MAVNFGTTPLFYELAVETAYPCPEGVVSGFLEGTLSLTGIIFLCLFFIPNI</sequence>
<keyword evidence="3" id="KW-1185">Reference proteome</keyword>
<dbReference type="EMBL" id="JAXCGZ010018884">
    <property type="protein sequence ID" value="KAK7067284.1"/>
    <property type="molecule type" value="Genomic_DNA"/>
</dbReference>
<comment type="caution">
    <text evidence="2">The sequence shown here is derived from an EMBL/GenBank/DDBJ whole genome shotgun (WGS) entry which is preliminary data.</text>
</comment>
<name>A0AAN8ZXS0_HALRR</name>
<dbReference type="AlphaFoldDB" id="A0AAN8ZXS0"/>
<feature type="non-terminal residue" evidence="2">
    <location>
        <position position="51"/>
    </location>
</feature>
<evidence type="ECO:0000313" key="2">
    <source>
        <dbReference type="EMBL" id="KAK7067284.1"/>
    </source>
</evidence>
<feature type="transmembrane region" description="Helical" evidence="1">
    <location>
        <begin position="26"/>
        <end position="48"/>
    </location>
</feature>
<dbReference type="Proteomes" id="UP001381693">
    <property type="component" value="Unassembled WGS sequence"/>
</dbReference>
<protein>
    <submittedName>
        <fullName evidence="2">Uncharacterized protein</fullName>
    </submittedName>
</protein>
<evidence type="ECO:0000313" key="3">
    <source>
        <dbReference type="Proteomes" id="UP001381693"/>
    </source>
</evidence>
<keyword evidence="1" id="KW-0812">Transmembrane</keyword>
<gene>
    <name evidence="2" type="ORF">SK128_014125</name>
</gene>
<organism evidence="2 3">
    <name type="scientific">Halocaridina rubra</name>
    <name type="common">Hawaiian red shrimp</name>
    <dbReference type="NCBI Taxonomy" id="373956"/>
    <lineage>
        <taxon>Eukaryota</taxon>
        <taxon>Metazoa</taxon>
        <taxon>Ecdysozoa</taxon>
        <taxon>Arthropoda</taxon>
        <taxon>Crustacea</taxon>
        <taxon>Multicrustacea</taxon>
        <taxon>Malacostraca</taxon>
        <taxon>Eumalacostraca</taxon>
        <taxon>Eucarida</taxon>
        <taxon>Decapoda</taxon>
        <taxon>Pleocyemata</taxon>
        <taxon>Caridea</taxon>
        <taxon>Atyoidea</taxon>
        <taxon>Atyidae</taxon>
        <taxon>Halocaridina</taxon>
    </lineage>
</organism>
<keyword evidence="1" id="KW-1133">Transmembrane helix</keyword>
<accession>A0AAN8ZXS0</accession>
<keyword evidence="1" id="KW-0472">Membrane</keyword>
<proteinExistence type="predicted"/>
<reference evidence="2 3" key="1">
    <citation type="submission" date="2023-11" db="EMBL/GenBank/DDBJ databases">
        <title>Halocaridina rubra genome assembly.</title>
        <authorList>
            <person name="Smith C."/>
        </authorList>
    </citation>
    <scope>NUCLEOTIDE SEQUENCE [LARGE SCALE GENOMIC DNA]</scope>
    <source>
        <strain evidence="2">EP-1</strain>
        <tissue evidence="2">Whole</tissue>
    </source>
</reference>
<evidence type="ECO:0000256" key="1">
    <source>
        <dbReference type="SAM" id="Phobius"/>
    </source>
</evidence>